<evidence type="ECO:0000313" key="3">
    <source>
        <dbReference type="EMBL" id="KAK4500739.1"/>
    </source>
</evidence>
<keyword evidence="4" id="KW-1185">Reference proteome</keyword>
<keyword evidence="1" id="KW-0732">Signal</keyword>
<name>A0ABR0EGW8_ZASCE</name>
<feature type="chain" id="PRO_5046501961" description="MD-2-related lipid-recognition domain-containing protein" evidence="1">
    <location>
        <begin position="17"/>
        <end position="152"/>
    </location>
</feature>
<dbReference type="Pfam" id="PF02221">
    <property type="entry name" value="E1_DerP2_DerF2"/>
    <property type="match status" value="1"/>
</dbReference>
<evidence type="ECO:0000259" key="2">
    <source>
        <dbReference type="Pfam" id="PF02221"/>
    </source>
</evidence>
<comment type="caution">
    <text evidence="3">The sequence shown here is derived from an EMBL/GenBank/DDBJ whole genome shotgun (WGS) entry which is preliminary data.</text>
</comment>
<sequence length="152" mass="17178">MKFLAALLAAASLTTASYINGNTNLEPCKHASETNLLTLHSANVSPYPLVETDPYKLRLNGTAAMPLTSTTYIEISVKHHIRKSIERFNVCAAIEERGGQCPTRDFDLEVGGYFPDFMSGGHKGVTVRVKDERDEWDWACWRGKWEAEKWEW</sequence>
<proteinExistence type="predicted"/>
<accession>A0ABR0EGW8</accession>
<dbReference type="EMBL" id="JAXOVC010000006">
    <property type="protein sequence ID" value="KAK4500739.1"/>
    <property type="molecule type" value="Genomic_DNA"/>
</dbReference>
<reference evidence="3 4" key="1">
    <citation type="journal article" date="2023" name="G3 (Bethesda)">
        <title>A chromosome-level genome assembly of Zasmidium syzygii isolated from banana leaves.</title>
        <authorList>
            <person name="van Westerhoven A.C."/>
            <person name="Mehrabi R."/>
            <person name="Talebi R."/>
            <person name="Steentjes M.B.F."/>
            <person name="Corcolon B."/>
            <person name="Chong P.A."/>
            <person name="Kema G.H.J."/>
            <person name="Seidl M.F."/>
        </authorList>
    </citation>
    <scope>NUCLEOTIDE SEQUENCE [LARGE SCALE GENOMIC DNA]</scope>
    <source>
        <strain evidence="3 4">P124</strain>
    </source>
</reference>
<organism evidence="3 4">
    <name type="scientific">Zasmidium cellare</name>
    <name type="common">Wine cellar mold</name>
    <name type="synonym">Racodium cellare</name>
    <dbReference type="NCBI Taxonomy" id="395010"/>
    <lineage>
        <taxon>Eukaryota</taxon>
        <taxon>Fungi</taxon>
        <taxon>Dikarya</taxon>
        <taxon>Ascomycota</taxon>
        <taxon>Pezizomycotina</taxon>
        <taxon>Dothideomycetes</taxon>
        <taxon>Dothideomycetidae</taxon>
        <taxon>Mycosphaerellales</taxon>
        <taxon>Mycosphaerellaceae</taxon>
        <taxon>Zasmidium</taxon>
    </lineage>
</organism>
<protein>
    <recommendedName>
        <fullName evidence="2">MD-2-related lipid-recognition domain-containing protein</fullName>
    </recommendedName>
</protein>
<evidence type="ECO:0000313" key="4">
    <source>
        <dbReference type="Proteomes" id="UP001305779"/>
    </source>
</evidence>
<dbReference type="InterPro" id="IPR003172">
    <property type="entry name" value="ML_dom"/>
</dbReference>
<evidence type="ECO:0000256" key="1">
    <source>
        <dbReference type="SAM" id="SignalP"/>
    </source>
</evidence>
<gene>
    <name evidence="3" type="ORF">PRZ48_008929</name>
</gene>
<feature type="signal peptide" evidence="1">
    <location>
        <begin position="1"/>
        <end position="16"/>
    </location>
</feature>
<feature type="domain" description="MD-2-related lipid-recognition" evidence="2">
    <location>
        <begin position="23"/>
        <end position="143"/>
    </location>
</feature>
<dbReference type="Proteomes" id="UP001305779">
    <property type="component" value="Unassembled WGS sequence"/>
</dbReference>